<keyword evidence="3 4" id="KW-0833">Ubl conjugation pathway</keyword>
<feature type="active site" description="Glycyl thioester intermediate" evidence="4">
    <location>
        <position position="982"/>
    </location>
</feature>
<dbReference type="PANTHER" id="PTHR45622">
    <property type="entry name" value="UBIQUITIN-PROTEIN LIGASE E3A-RELATED"/>
    <property type="match status" value="1"/>
</dbReference>
<dbReference type="GO" id="GO:0004842">
    <property type="term" value="F:ubiquitin-protein transferase activity"/>
    <property type="evidence" value="ECO:0007669"/>
    <property type="project" value="InterPro"/>
</dbReference>
<feature type="repeat" description="RCC1" evidence="5">
    <location>
        <begin position="106"/>
        <end position="157"/>
    </location>
</feature>
<dbReference type="CDD" id="cd00078">
    <property type="entry name" value="HECTc"/>
    <property type="match status" value="1"/>
</dbReference>
<dbReference type="InterPro" id="IPR000569">
    <property type="entry name" value="HECT_dom"/>
</dbReference>
<keyword evidence="8" id="KW-1185">Reference proteome</keyword>
<dbReference type="PROSITE" id="PS50237">
    <property type="entry name" value="HECT"/>
    <property type="match status" value="1"/>
</dbReference>
<dbReference type="PROSITE" id="PS50012">
    <property type="entry name" value="RCC1_3"/>
    <property type="match status" value="7"/>
</dbReference>
<dbReference type="GO" id="GO:0005737">
    <property type="term" value="C:cytoplasm"/>
    <property type="evidence" value="ECO:0007669"/>
    <property type="project" value="TreeGrafter"/>
</dbReference>
<dbReference type="SMART" id="SM00119">
    <property type="entry name" value="HECTc"/>
    <property type="match status" value="1"/>
</dbReference>
<evidence type="ECO:0000313" key="8">
    <source>
        <dbReference type="Proteomes" id="UP000295070"/>
    </source>
</evidence>
<feature type="repeat" description="RCC1" evidence="5">
    <location>
        <begin position="316"/>
        <end position="374"/>
    </location>
</feature>
<dbReference type="InterPro" id="IPR000408">
    <property type="entry name" value="Reg_chr_condens"/>
</dbReference>
<dbReference type="InterPro" id="IPR009091">
    <property type="entry name" value="RCC1/BLIP-II"/>
</dbReference>
<feature type="repeat" description="RCC1" evidence="5">
    <location>
        <begin position="8"/>
        <end position="54"/>
    </location>
</feature>
<dbReference type="InterPro" id="IPR051709">
    <property type="entry name" value="Ub-ligase/GTPase-reg"/>
</dbReference>
<dbReference type="Pfam" id="PF25390">
    <property type="entry name" value="WD40_RLD"/>
    <property type="match status" value="1"/>
</dbReference>
<dbReference type="Proteomes" id="UP000295070">
    <property type="component" value="Chromosome 3"/>
</dbReference>
<dbReference type="STRING" id="8167.A0A484DHQ2"/>
<dbReference type="InterPro" id="IPR058923">
    <property type="entry name" value="RCC1-like_dom"/>
</dbReference>
<dbReference type="Gene3D" id="3.90.1750.10">
    <property type="entry name" value="Hect, E3 ligase catalytic domains"/>
    <property type="match status" value="1"/>
</dbReference>
<feature type="domain" description="HECT" evidence="6">
    <location>
        <begin position="691"/>
        <end position="1014"/>
    </location>
</feature>
<keyword evidence="2" id="KW-0677">Repeat</keyword>
<sequence length="1022" mass="113401">MSAGGDMVQLYCWGESSSGQFGPQKALSPASWTVPGAITNICCGDQHTLFLTRDGGVLSCGHNSQGQLGRKKRKEGKTAPGRVEGLGDVVSIACGQDHCLAVCASGQVFSWGAGEDGQRGILPRLLCNRPSQVPIPLPIPVIQVACGNSHSLALTKGGDVFSWGLNSHGQLGLGKEMPRQHTPVLVCALTGVAVTQVSAGSTHSLFLTLPGLVYCCGANKSGQLGVNRVDKNGRFNICMVPALRPLGVRFISCGEAHSAVLTKDGKVFTFGEGSHGQLGHNSFANEVRPRLVDGLDGPASQISCGRCHTLVLCSSGQLWAFGNGAKGQIGTGRPEDSKTPTLVQLPWTADGAAAIPKDLKISAGWNTNFTYTSPTQSLDRGQITGRLDETRLKKWLSMKHGNAEAKREISSIFLTSSSLVASFTKADGPPLEADALTVDLEAASQVFDQLLAIPWIKQSVNLEVLIKLLYASKTALKSPEVLLILLTYPLLQEESNVMNVVLPLAVIIADQNEKTLRRWWSSLTPSILMKHILVFRKALAFMLRNGLLTTHNPGVKYLLEVLKLLYKANKAGKSYKVPLNTFYVEEISSSVLLAADVSLWWQLSKVEDDVSTPAIFCRYPFLFTLVQKVAVFNIFAHIVKGAECLAYQLALDCPDKLWPNRSDSALAPVFQLTLRRTHLVEDTFRQLGAADHCAFKRELLVQFVDNRKVMDVNKRDFFLHVFDELLDPESSMFMYNENKTLAWFPPRPKVEERTYFLFGVLCGLALYNHNIVHMPFPLVLFKKLLRVKPSLDDMKEFEPVMGESWRCMLEEYTPDAVERIETTFTGTWGGEDVELDPTETGKLVTASNKKEFVDAFVNYAFNKSVEGVFEAFKKGFFKVCDMDVVEFFQPEELQAVTVGQEDYDWEVFKENTVYEGDYHDKHPTIVTFWEVFENLTAEEKKKFLLFLTGCDRVPFLGMESIKMKVAVLPDATESHLPESLTCHCLLLLPIYQRYPVERTMQTRLLQAINHNRGFWKEVDTTE</sequence>
<dbReference type="EMBL" id="SCKG01000003">
    <property type="protein sequence ID" value="TDH14961.1"/>
    <property type="molecule type" value="Genomic_DNA"/>
</dbReference>
<feature type="repeat" description="RCC1" evidence="5">
    <location>
        <begin position="158"/>
        <end position="210"/>
    </location>
</feature>
<evidence type="ECO:0000256" key="3">
    <source>
        <dbReference type="ARBA" id="ARBA00022786"/>
    </source>
</evidence>
<comment type="caution">
    <text evidence="7">The sequence shown here is derived from an EMBL/GenBank/DDBJ whole genome shotgun (WGS) entry which is preliminary data.</text>
</comment>
<evidence type="ECO:0000259" key="6">
    <source>
        <dbReference type="PROSITE" id="PS50237"/>
    </source>
</evidence>
<evidence type="ECO:0000313" key="7">
    <source>
        <dbReference type="EMBL" id="TDH14961.1"/>
    </source>
</evidence>
<dbReference type="Gene3D" id="3.30.2410.10">
    <property type="entry name" value="Hect, E3 ligase catalytic domain"/>
    <property type="match status" value="1"/>
</dbReference>
<keyword evidence="1" id="KW-0808">Transferase</keyword>
<accession>A0A484DHQ2</accession>
<protein>
    <recommendedName>
        <fullName evidence="6">HECT domain-containing protein</fullName>
    </recommendedName>
</protein>
<dbReference type="Gene3D" id="3.30.2160.10">
    <property type="entry name" value="Hect, E3 ligase catalytic domain"/>
    <property type="match status" value="1"/>
</dbReference>
<dbReference type="Pfam" id="PF00632">
    <property type="entry name" value="HECT"/>
    <property type="match status" value="1"/>
</dbReference>
<organism evidence="7 8">
    <name type="scientific">Perca flavescens</name>
    <name type="common">American yellow perch</name>
    <name type="synonym">Morone flavescens</name>
    <dbReference type="NCBI Taxonomy" id="8167"/>
    <lineage>
        <taxon>Eukaryota</taxon>
        <taxon>Metazoa</taxon>
        <taxon>Chordata</taxon>
        <taxon>Craniata</taxon>
        <taxon>Vertebrata</taxon>
        <taxon>Euteleostomi</taxon>
        <taxon>Actinopterygii</taxon>
        <taxon>Neopterygii</taxon>
        <taxon>Teleostei</taxon>
        <taxon>Neoteleostei</taxon>
        <taxon>Acanthomorphata</taxon>
        <taxon>Eupercaria</taxon>
        <taxon>Perciformes</taxon>
        <taxon>Percoidei</taxon>
        <taxon>Percidae</taxon>
        <taxon>Percinae</taxon>
        <taxon>Perca</taxon>
    </lineage>
</organism>
<name>A0A484DHQ2_PERFV</name>
<evidence type="ECO:0000256" key="1">
    <source>
        <dbReference type="ARBA" id="ARBA00022679"/>
    </source>
</evidence>
<proteinExistence type="predicted"/>
<gene>
    <name evidence="7" type="ORF">EPR50_G00026260</name>
</gene>
<reference evidence="7 8" key="1">
    <citation type="submission" date="2019-01" db="EMBL/GenBank/DDBJ databases">
        <title>A chromosome-scale genome assembly of the yellow perch, Perca flavescens.</title>
        <authorList>
            <person name="Feron R."/>
            <person name="Morvezen R."/>
            <person name="Bestin A."/>
            <person name="Haffray P."/>
            <person name="Klopp C."/>
            <person name="Zahm M."/>
            <person name="Cabau C."/>
            <person name="Roques C."/>
            <person name="Donnadieu C."/>
            <person name="Bouchez O."/>
            <person name="Christie M."/>
            <person name="Larson W."/>
            <person name="Guiguen Y."/>
        </authorList>
    </citation>
    <scope>NUCLEOTIDE SEQUENCE [LARGE SCALE GENOMIC DNA]</scope>
    <source>
        <strain evidence="7">YP-PL-M2</strain>
        <tissue evidence="7">Blood</tissue>
    </source>
</reference>
<dbReference type="FunFam" id="3.30.2410.10:FF:000003">
    <property type="entry name" value="probable E3 ubiquitin-protein ligase HERC4 isoform X1"/>
    <property type="match status" value="1"/>
</dbReference>
<evidence type="ECO:0000256" key="2">
    <source>
        <dbReference type="ARBA" id="ARBA00022737"/>
    </source>
</evidence>
<feature type="repeat" description="RCC1" evidence="5">
    <location>
        <begin position="265"/>
        <end position="315"/>
    </location>
</feature>
<feature type="repeat" description="RCC1" evidence="5">
    <location>
        <begin position="55"/>
        <end position="105"/>
    </location>
</feature>
<dbReference type="SUPFAM" id="SSF50985">
    <property type="entry name" value="RCC1/BLIP-II"/>
    <property type="match status" value="1"/>
</dbReference>
<dbReference type="SUPFAM" id="SSF56204">
    <property type="entry name" value="Hect, E3 ligase catalytic domain"/>
    <property type="match status" value="1"/>
</dbReference>
<dbReference type="PANTHER" id="PTHR45622:SF11">
    <property type="entry name" value="E3 UBIQUITIN-PROTEIN LIGASE HERC6-RELATED"/>
    <property type="match status" value="1"/>
</dbReference>
<dbReference type="InterPro" id="IPR035983">
    <property type="entry name" value="Hect_E3_ubiquitin_ligase"/>
</dbReference>
<dbReference type="PROSITE" id="PS00626">
    <property type="entry name" value="RCC1_2"/>
    <property type="match status" value="3"/>
</dbReference>
<evidence type="ECO:0000256" key="5">
    <source>
        <dbReference type="PROSITE-ProRule" id="PRU00235"/>
    </source>
</evidence>
<evidence type="ECO:0000256" key="4">
    <source>
        <dbReference type="PROSITE-ProRule" id="PRU00104"/>
    </source>
</evidence>
<feature type="repeat" description="RCC1" evidence="5">
    <location>
        <begin position="211"/>
        <end position="264"/>
    </location>
</feature>
<dbReference type="PRINTS" id="PR00633">
    <property type="entry name" value="RCCNDNSATION"/>
</dbReference>
<dbReference type="AlphaFoldDB" id="A0A484DHQ2"/>
<dbReference type="Gene3D" id="2.130.10.30">
    <property type="entry name" value="Regulator of chromosome condensation 1/beta-lactamase-inhibitor protein II"/>
    <property type="match status" value="2"/>
</dbReference>